<comment type="caution">
    <text evidence="1">The sequence shown here is derived from an EMBL/GenBank/DDBJ whole genome shotgun (WGS) entry which is preliminary data.</text>
</comment>
<name>A0ABP8R589_9SPHI</name>
<evidence type="ECO:0000313" key="2">
    <source>
        <dbReference type="Proteomes" id="UP001500394"/>
    </source>
</evidence>
<protein>
    <submittedName>
        <fullName evidence="1">Uncharacterized protein</fullName>
    </submittedName>
</protein>
<keyword evidence="2" id="KW-1185">Reference proteome</keyword>
<accession>A0ABP8R589</accession>
<organism evidence="1 2">
    <name type="scientific">Sphingobacterium thermophilum</name>
    <dbReference type="NCBI Taxonomy" id="768534"/>
    <lineage>
        <taxon>Bacteria</taxon>
        <taxon>Pseudomonadati</taxon>
        <taxon>Bacteroidota</taxon>
        <taxon>Sphingobacteriia</taxon>
        <taxon>Sphingobacteriales</taxon>
        <taxon>Sphingobacteriaceae</taxon>
        <taxon>Sphingobacterium</taxon>
    </lineage>
</organism>
<dbReference type="EMBL" id="BAABGR010000029">
    <property type="protein sequence ID" value="GAA4518488.1"/>
    <property type="molecule type" value="Genomic_DNA"/>
</dbReference>
<reference evidence="2" key="1">
    <citation type="journal article" date="2019" name="Int. J. Syst. Evol. Microbiol.">
        <title>The Global Catalogue of Microorganisms (GCM) 10K type strain sequencing project: providing services to taxonomists for standard genome sequencing and annotation.</title>
        <authorList>
            <consortium name="The Broad Institute Genomics Platform"/>
            <consortium name="The Broad Institute Genome Sequencing Center for Infectious Disease"/>
            <person name="Wu L."/>
            <person name="Ma J."/>
        </authorList>
    </citation>
    <scope>NUCLEOTIDE SEQUENCE [LARGE SCALE GENOMIC DNA]</scope>
    <source>
        <strain evidence="2">JCM 17858</strain>
    </source>
</reference>
<evidence type="ECO:0000313" key="1">
    <source>
        <dbReference type="EMBL" id="GAA4518488.1"/>
    </source>
</evidence>
<dbReference type="Proteomes" id="UP001500394">
    <property type="component" value="Unassembled WGS sequence"/>
</dbReference>
<gene>
    <name evidence="1" type="ORF">GCM10023173_20420</name>
</gene>
<proteinExistence type="predicted"/>
<sequence>MIIGELLEDKKIPRFKNRGFFATRHQQAVNAKPTYIFTGEDLQINYLYTKLVKSLYNTNLKS</sequence>